<dbReference type="Proteomes" id="UP000249757">
    <property type="component" value="Unassembled WGS sequence"/>
</dbReference>
<keyword evidence="2 7" id="KW-0812">Transmembrane</keyword>
<feature type="transmembrane region" description="Helical" evidence="7">
    <location>
        <begin position="94"/>
        <end position="116"/>
    </location>
</feature>
<evidence type="ECO:0000313" key="12">
    <source>
        <dbReference type="Proteomes" id="UP000249757"/>
    </source>
</evidence>
<evidence type="ECO:0000259" key="8">
    <source>
        <dbReference type="Pfam" id="PF20684"/>
    </source>
</evidence>
<dbReference type="PANTHER" id="PTHR33048:SF105">
    <property type="match status" value="1"/>
</dbReference>
<reference evidence="10" key="3">
    <citation type="journal article" date="2022" name="bioRxiv">
        <title>A global pangenome for the wheat fungal pathogen Pyrenophora tritici-repentis and prediction of effector protein structural homology.</title>
        <authorList>
            <person name="Moolhuijzen P."/>
            <person name="See P.T."/>
            <person name="Shi G."/>
            <person name="Powell H.R."/>
            <person name="Cockram J."/>
            <person name="Jorgensen L.N."/>
            <person name="Benslimane H."/>
            <person name="Strelkov S.E."/>
            <person name="Turner J."/>
            <person name="Liu Z."/>
            <person name="Moffat C.S."/>
        </authorList>
    </citation>
    <scope>NUCLEOTIDE SEQUENCE</scope>
    <source>
        <strain evidence="10">86-124</strain>
    </source>
</reference>
<reference evidence="9" key="1">
    <citation type="journal article" date="2018" name="BMC Genomics">
        <title>Comparative genomics of the wheat fungal pathogen Pyrenophora tritici-repentis reveals chromosomal variations and genome plasticity.</title>
        <authorList>
            <person name="Moolhuijzen P."/>
            <person name="See P.T."/>
            <person name="Hane J.K."/>
            <person name="Shi G."/>
            <person name="Liu Z."/>
            <person name="Oliver R.P."/>
            <person name="Moffat C.S."/>
        </authorList>
    </citation>
    <scope>NUCLEOTIDE SEQUENCE [LARGE SCALE GENOMIC DNA]</scope>
    <source>
        <strain evidence="9">M4</strain>
    </source>
</reference>
<evidence type="ECO:0000256" key="3">
    <source>
        <dbReference type="ARBA" id="ARBA00022989"/>
    </source>
</evidence>
<keyword evidence="4 7" id="KW-0472">Membrane</keyword>
<evidence type="ECO:0000313" key="9">
    <source>
        <dbReference type="EMBL" id="KAF7574151.1"/>
    </source>
</evidence>
<feature type="compositionally biased region" description="Low complexity" evidence="6">
    <location>
        <begin position="282"/>
        <end position="293"/>
    </location>
</feature>
<evidence type="ECO:0000313" key="11">
    <source>
        <dbReference type="Proteomes" id="UP000245464"/>
    </source>
</evidence>
<proteinExistence type="inferred from homology"/>
<dbReference type="Pfam" id="PF20684">
    <property type="entry name" value="Fung_rhodopsin"/>
    <property type="match status" value="1"/>
</dbReference>
<evidence type="ECO:0000313" key="10">
    <source>
        <dbReference type="EMBL" id="KAI1508854.1"/>
    </source>
</evidence>
<sequence>MGTVEFWTLYTLSVLITFLRIYASTTVGVHNLRWDDRVMCIAILFYTAQCVLGYILGAVAQGLANDGMTPDERSVLSQDDHEYIMRVMGSKIQVAGWTVAVCLLWSLKLCVALFYLRLTSCLQKLRTHVHIAFGLITITFITSLLTIYLSCQPFSHYWQIVPNPGNVCQAAISKPIIWVTFVSNLSTDVHLLLIPVLMLRKSSLKKYEKVAIMLVLGAGVLVIACATLKSIYLIVDPAHSGENTASWGTRETFVAIFTTNLPMIYALLKKWLAPFLPSTTRSSYTKPHKSSSSGFRTIRSNSNDDRVRANGVTWGV</sequence>
<evidence type="ECO:0000256" key="6">
    <source>
        <dbReference type="SAM" id="MobiDB-lite"/>
    </source>
</evidence>
<protein>
    <recommendedName>
        <fullName evidence="8">Rhodopsin domain-containing protein</fullName>
    </recommendedName>
</protein>
<evidence type="ECO:0000256" key="4">
    <source>
        <dbReference type="ARBA" id="ARBA00023136"/>
    </source>
</evidence>
<dbReference type="EMBL" id="NRDI02000023">
    <property type="protein sequence ID" value="KAI1508854.1"/>
    <property type="molecule type" value="Genomic_DNA"/>
</dbReference>
<feature type="region of interest" description="Disordered" evidence="6">
    <location>
        <begin position="280"/>
        <end position="303"/>
    </location>
</feature>
<dbReference type="AlphaFoldDB" id="A0A2W1FU94"/>
<evidence type="ECO:0000256" key="1">
    <source>
        <dbReference type="ARBA" id="ARBA00004141"/>
    </source>
</evidence>
<keyword evidence="3 7" id="KW-1133">Transmembrane helix</keyword>
<comment type="similarity">
    <text evidence="5">Belongs to the SAT4 family.</text>
</comment>
<evidence type="ECO:0000256" key="7">
    <source>
        <dbReference type="SAM" id="Phobius"/>
    </source>
</evidence>
<name>A0A2W1FU94_9PLEO</name>
<reference evidence="10" key="2">
    <citation type="submission" date="2021-05" db="EMBL/GenBank/DDBJ databases">
        <authorList>
            <person name="Moolhuijzen P.M."/>
            <person name="Moffat C.S."/>
        </authorList>
    </citation>
    <scope>NUCLEOTIDE SEQUENCE</scope>
    <source>
        <strain evidence="10">86-124</strain>
    </source>
</reference>
<evidence type="ECO:0000256" key="2">
    <source>
        <dbReference type="ARBA" id="ARBA00022692"/>
    </source>
</evidence>
<dbReference type="InterPro" id="IPR052337">
    <property type="entry name" value="SAT4-like"/>
</dbReference>
<reference evidence="12" key="4">
    <citation type="journal article" date="2022" name="Microb. Genom.">
        <title>A global pangenome for the wheat fungal pathogen Pyrenophora tritici-repentis and prediction of effector protein structural homology.</title>
        <authorList>
            <person name="Moolhuijzen P.M."/>
            <person name="See P.T."/>
            <person name="Shi G."/>
            <person name="Powell H.R."/>
            <person name="Cockram J."/>
            <person name="Jorgensen L.N."/>
            <person name="Benslimane H."/>
            <person name="Strelkov S.E."/>
            <person name="Turner J."/>
            <person name="Liu Z."/>
            <person name="Moffat C.S."/>
        </authorList>
    </citation>
    <scope>NUCLEOTIDE SEQUENCE [LARGE SCALE GENOMIC DNA]</scope>
</reference>
<feature type="transmembrane region" description="Helical" evidence="7">
    <location>
        <begin position="176"/>
        <end position="198"/>
    </location>
</feature>
<accession>A0A2W1FU94</accession>
<gene>
    <name evidence="10" type="ORF">Ptr86124_012153</name>
    <name evidence="9" type="ORF">PtrM4_057740</name>
</gene>
<feature type="domain" description="Rhodopsin" evidence="8">
    <location>
        <begin position="19"/>
        <end position="270"/>
    </location>
</feature>
<dbReference type="GO" id="GO:0016020">
    <property type="term" value="C:membrane"/>
    <property type="evidence" value="ECO:0007669"/>
    <property type="project" value="UniProtKB-SubCell"/>
</dbReference>
<feature type="transmembrane region" description="Helical" evidence="7">
    <location>
        <begin position="43"/>
        <end position="64"/>
    </location>
</feature>
<comment type="caution">
    <text evidence="9">The sequence shown here is derived from an EMBL/GenBank/DDBJ whole genome shotgun (WGS) entry which is preliminary data.</text>
</comment>
<dbReference type="EMBL" id="NQIK02000002">
    <property type="protein sequence ID" value="KAF7574151.1"/>
    <property type="molecule type" value="Genomic_DNA"/>
</dbReference>
<feature type="transmembrane region" description="Helical" evidence="7">
    <location>
        <begin position="6"/>
        <end position="23"/>
    </location>
</feature>
<organism evidence="9 11">
    <name type="scientific">Pyrenophora tritici-repentis</name>
    <dbReference type="NCBI Taxonomy" id="45151"/>
    <lineage>
        <taxon>Eukaryota</taxon>
        <taxon>Fungi</taxon>
        <taxon>Dikarya</taxon>
        <taxon>Ascomycota</taxon>
        <taxon>Pezizomycotina</taxon>
        <taxon>Dothideomycetes</taxon>
        <taxon>Pleosporomycetidae</taxon>
        <taxon>Pleosporales</taxon>
        <taxon>Pleosporineae</taxon>
        <taxon>Pleosporaceae</taxon>
        <taxon>Pyrenophora</taxon>
    </lineage>
</organism>
<keyword evidence="12" id="KW-1185">Reference proteome</keyword>
<evidence type="ECO:0000256" key="5">
    <source>
        <dbReference type="ARBA" id="ARBA00038359"/>
    </source>
</evidence>
<feature type="transmembrane region" description="Helical" evidence="7">
    <location>
        <begin position="210"/>
        <end position="232"/>
    </location>
</feature>
<dbReference type="OMA" id="WGVREAF"/>
<feature type="transmembrane region" description="Helical" evidence="7">
    <location>
        <begin position="252"/>
        <end position="268"/>
    </location>
</feature>
<dbReference type="Proteomes" id="UP000245464">
    <property type="component" value="Chromosome 2"/>
</dbReference>
<feature type="transmembrane region" description="Helical" evidence="7">
    <location>
        <begin position="128"/>
        <end position="149"/>
    </location>
</feature>
<dbReference type="PANTHER" id="PTHR33048">
    <property type="entry name" value="PTH11-LIKE INTEGRAL MEMBRANE PROTEIN (AFU_ORTHOLOGUE AFUA_5G11245)"/>
    <property type="match status" value="1"/>
</dbReference>
<comment type="subcellular location">
    <subcellularLocation>
        <location evidence="1">Membrane</location>
        <topology evidence="1">Multi-pass membrane protein</topology>
    </subcellularLocation>
</comment>
<dbReference type="InterPro" id="IPR049326">
    <property type="entry name" value="Rhodopsin_dom_fungi"/>
</dbReference>